<dbReference type="AlphaFoldDB" id="A0A830HVM3"/>
<evidence type="ECO:0000313" key="3">
    <source>
        <dbReference type="Proteomes" id="UP000660262"/>
    </source>
</evidence>
<dbReference type="Gene3D" id="3.30.1910.20">
    <property type="entry name" value="asparaginyl-tRNA synthetase, N-terminal domain"/>
    <property type="match status" value="1"/>
</dbReference>
<comment type="caution">
    <text evidence="2">The sequence shown here is derived from an EMBL/GenBank/DDBJ whole genome shotgun (WGS) entry which is preliminary data.</text>
</comment>
<organism evidence="2 3">
    <name type="scientific">Pycnococcus provasolii</name>
    <dbReference type="NCBI Taxonomy" id="41880"/>
    <lineage>
        <taxon>Eukaryota</taxon>
        <taxon>Viridiplantae</taxon>
        <taxon>Chlorophyta</taxon>
        <taxon>Pseudoscourfieldiophyceae</taxon>
        <taxon>Pseudoscourfieldiales</taxon>
        <taxon>Pycnococcaceae</taxon>
        <taxon>Pycnococcus</taxon>
    </lineage>
</organism>
<evidence type="ECO:0000256" key="1">
    <source>
        <dbReference type="SAM" id="MobiDB-lite"/>
    </source>
</evidence>
<dbReference type="Gene3D" id="2.60.40.10">
    <property type="entry name" value="Immunoglobulins"/>
    <property type="match status" value="1"/>
</dbReference>
<accession>A0A830HVM3</accession>
<keyword evidence="3" id="KW-1185">Reference proteome</keyword>
<proteinExistence type="predicted"/>
<reference evidence="2" key="1">
    <citation type="submission" date="2020-10" db="EMBL/GenBank/DDBJ databases">
        <title>Unveiling of a novel bifunctional photoreceptor, Dualchrome1, isolated from a cosmopolitan green alga.</title>
        <authorList>
            <person name="Suzuki S."/>
            <person name="Kawachi M."/>
        </authorList>
    </citation>
    <scope>NUCLEOTIDE SEQUENCE</scope>
    <source>
        <strain evidence="2">NIES 2893</strain>
    </source>
</reference>
<evidence type="ECO:0000313" key="2">
    <source>
        <dbReference type="EMBL" id="GHP11182.1"/>
    </source>
</evidence>
<protein>
    <recommendedName>
        <fullName evidence="4">IPT/TIG domain-containing protein</fullName>
    </recommendedName>
</protein>
<dbReference type="CDD" id="cd00603">
    <property type="entry name" value="IPT_PCSR"/>
    <property type="match status" value="1"/>
</dbReference>
<gene>
    <name evidence="2" type="ORF">PPROV_000991200</name>
</gene>
<dbReference type="InterPro" id="IPR013783">
    <property type="entry name" value="Ig-like_fold"/>
</dbReference>
<sequence>MALSQQQQQPDRRSTPTGRRRGRRRMDGTCSTLLFVLVVFLGALREASAQTAASLFGVESVLKWSVPPQIHWLYPPKGHIRGGTMLTIYGTGFHNSPLRLMMTNWDLTCTDASCHRNYRDKASLSGQTSMGYWMWSNEGTTLSPTYADEVNRCRVTVNPPIHQFGTIQGHVTDAKYGLGTLTVEHHKFDTFRLFDGTSVEGGPGHSATATATLGDSVTYELMSTGVCTSADCSATTITNAGTKSRNRGLKVIASIAVTAGGSGYTTPPTVSFSGGSGCCAKATAVLSGGTVIRIDIDPDARGFGYTTAPTVHITPVGVQQRYDAVTPTSGHYVDAAHASRSDYRHVSGTAAANTVGHNTYNLDLTALSVWAGPYRNTANLRIGHGAFPGHPGNLNLGHPKADCIYFLYGDIYVSPSGSDSTGQGTALRPYRTIQKCIDVALTGSRTYYVYKKADGGDRDPSVPDGTPRYGVESRGMRVNQATAGSLASNVLGGTMGPYQTNPVITRPGGYDKGYTGTRITKGIGYTVNRDRCILKAGMYTGAGNLNLHPRGRVVQIWAENAGTALVDCGGASLGRYVSQRDTHDDQLASREGLITMKGVVTKHCGHAAHHDPTHRPYYVGRPGYGPGTRHPNGKFCTPGKMGCQFSTPPDGIPAGL</sequence>
<dbReference type="OrthoDB" id="120976at2759"/>
<dbReference type="Proteomes" id="UP000660262">
    <property type="component" value="Unassembled WGS sequence"/>
</dbReference>
<evidence type="ECO:0008006" key="4">
    <source>
        <dbReference type="Google" id="ProtNLM"/>
    </source>
</evidence>
<name>A0A830HVM3_9CHLO</name>
<feature type="region of interest" description="Disordered" evidence="1">
    <location>
        <begin position="1"/>
        <end position="24"/>
    </location>
</feature>
<dbReference type="EMBL" id="BNJQ01000033">
    <property type="protein sequence ID" value="GHP11182.1"/>
    <property type="molecule type" value="Genomic_DNA"/>
</dbReference>